<proteinExistence type="predicted"/>
<dbReference type="Proteomes" id="UP000033562">
    <property type="component" value="Unassembled WGS sequence"/>
</dbReference>
<name>A0A0F3NQM0_9RICK</name>
<reference evidence="1 2" key="1">
    <citation type="submission" date="2015-02" db="EMBL/GenBank/DDBJ databases">
        <title>Genome Sequencing of Rickettsiales.</title>
        <authorList>
            <person name="Daugherty S.C."/>
            <person name="Su Q."/>
            <person name="Abolude K."/>
            <person name="Beier-Sexton M."/>
            <person name="Carlyon J.A."/>
            <person name="Carter R."/>
            <person name="Day N.P."/>
            <person name="Dumler S.J."/>
            <person name="Dyachenko V."/>
            <person name="Godinez A."/>
            <person name="Kurtti T.J."/>
            <person name="Lichay M."/>
            <person name="Mullins K.E."/>
            <person name="Ott S."/>
            <person name="Pappas-Brown V."/>
            <person name="Paris D.H."/>
            <person name="Patel P."/>
            <person name="Richards A.L."/>
            <person name="Sadzewicz L."/>
            <person name="Sears K."/>
            <person name="Seidman D."/>
            <person name="Sengamalay N."/>
            <person name="Stenos J."/>
            <person name="Tallon L.J."/>
            <person name="Vincent G."/>
            <person name="Fraser C.M."/>
            <person name="Munderloh U."/>
            <person name="Dunning-Hotopp J.C."/>
        </authorList>
    </citation>
    <scope>NUCLEOTIDE SEQUENCE [LARGE SCALE GENOMIC DNA]</scope>
    <source>
        <strain evidence="1 2">RAC413</strain>
    </source>
</reference>
<evidence type="ECO:0000313" key="2">
    <source>
        <dbReference type="Proteomes" id="UP000033562"/>
    </source>
</evidence>
<accession>A0A0F3NQM0</accession>
<dbReference type="AlphaFoldDB" id="A0A0F3NQM0"/>
<keyword evidence="2" id="KW-1185">Reference proteome</keyword>
<organism evidence="1 2">
    <name type="scientific">Candidatus Neoehrlichia procyonis str. RAC413</name>
    <dbReference type="NCBI Taxonomy" id="1359163"/>
    <lineage>
        <taxon>Bacteria</taxon>
        <taxon>Pseudomonadati</taxon>
        <taxon>Pseudomonadota</taxon>
        <taxon>Alphaproteobacteria</taxon>
        <taxon>Rickettsiales</taxon>
        <taxon>Anaplasmataceae</taxon>
        <taxon>Candidatus Neoehrlichia</taxon>
    </lineage>
</organism>
<sequence>MEPYNLNILLKYSHKFEELSLTMPQCLPDIYTPPISLCEVT</sequence>
<protein>
    <submittedName>
        <fullName evidence="1">Uncharacterized protein</fullName>
    </submittedName>
</protein>
<dbReference type="EMBL" id="LANX01000001">
    <property type="protein sequence ID" value="KJV69189.1"/>
    <property type="molecule type" value="Genomic_DNA"/>
</dbReference>
<dbReference type="RefSeq" id="WP_269744821.1">
    <property type="nucleotide sequence ID" value="NZ_LANX01000001.1"/>
</dbReference>
<comment type="caution">
    <text evidence="1">The sequence shown here is derived from an EMBL/GenBank/DDBJ whole genome shotgun (WGS) entry which is preliminary data.</text>
</comment>
<gene>
    <name evidence="1" type="ORF">NLO413_0566</name>
</gene>
<evidence type="ECO:0000313" key="1">
    <source>
        <dbReference type="EMBL" id="KJV69189.1"/>
    </source>
</evidence>